<proteinExistence type="predicted"/>
<protein>
    <submittedName>
        <fullName evidence="1">Uncharacterized protein</fullName>
    </submittedName>
</protein>
<dbReference type="Proteomes" id="UP000011014">
    <property type="component" value="Unassembled WGS sequence"/>
</dbReference>
<accession>E4Z0X8</accession>
<gene>
    <name evidence="1" type="ORF">GSOID_T00023422001</name>
</gene>
<sequence length="225" mass="25631">KASVRRAVFNFEKSKTLTRILSPLHCLPSLRRSQQSLFRRFHLLAHFQRLQRFPGRVQRPRLCFFFFQNDDLVINREGAQDLIRGDLLPELSDGKFNKIQVFFDELDVTVLVDCLQVGTLDLPTVQTAEKRSDFKLLSSGAGLVQDLAFIAGEAEAEECCELGPTALVCSENENQQKATNKNGFSFRYSFTSNYNPAQNANANELLTRVISRLPANQKQQLRDFN</sequence>
<reference evidence="1" key="1">
    <citation type="journal article" date="2010" name="Science">
        <title>Plasticity of animal genome architecture unmasked by rapid evolution of a pelagic tunicate.</title>
        <authorList>
            <person name="Denoeud F."/>
            <person name="Henriet S."/>
            <person name="Mungpakdee S."/>
            <person name="Aury J.M."/>
            <person name="Da Silva C."/>
            <person name="Brinkmann H."/>
            <person name="Mikhaleva J."/>
            <person name="Olsen L.C."/>
            <person name="Jubin C."/>
            <person name="Canestro C."/>
            <person name="Bouquet J.M."/>
            <person name="Danks G."/>
            <person name="Poulain J."/>
            <person name="Campsteijn C."/>
            <person name="Adamski M."/>
            <person name="Cross I."/>
            <person name="Yadetie F."/>
            <person name="Muffato M."/>
            <person name="Louis A."/>
            <person name="Butcher S."/>
            <person name="Tsagkogeorga G."/>
            <person name="Konrad A."/>
            <person name="Singh S."/>
            <person name="Jensen M.F."/>
            <person name="Cong E.H."/>
            <person name="Eikeseth-Otteraa H."/>
            <person name="Noel B."/>
            <person name="Anthouard V."/>
            <person name="Porcel B.M."/>
            <person name="Kachouri-Lafond R."/>
            <person name="Nishino A."/>
            <person name="Ugolini M."/>
            <person name="Chourrout P."/>
            <person name="Nishida H."/>
            <person name="Aasland R."/>
            <person name="Huzurbazar S."/>
            <person name="Westhof E."/>
            <person name="Delsuc F."/>
            <person name="Lehrach H."/>
            <person name="Reinhardt R."/>
            <person name="Weissenbach J."/>
            <person name="Roy S.W."/>
            <person name="Artiguenave F."/>
            <person name="Postlethwait J.H."/>
            <person name="Manak J.R."/>
            <person name="Thompson E.M."/>
            <person name="Jaillon O."/>
            <person name="Du Pasquier L."/>
            <person name="Boudinot P."/>
            <person name="Liberles D.A."/>
            <person name="Volff J.N."/>
            <person name="Philippe H."/>
            <person name="Lenhard B."/>
            <person name="Roest Crollius H."/>
            <person name="Wincker P."/>
            <person name="Chourrout D."/>
        </authorList>
    </citation>
    <scope>NUCLEOTIDE SEQUENCE [LARGE SCALE GENOMIC DNA]</scope>
</reference>
<feature type="non-terminal residue" evidence="1">
    <location>
        <position position="1"/>
    </location>
</feature>
<evidence type="ECO:0000313" key="1">
    <source>
        <dbReference type="EMBL" id="CBY41356.1"/>
    </source>
</evidence>
<dbReference type="AlphaFoldDB" id="E4Z0X8"/>
<dbReference type="Gene3D" id="2.60.120.200">
    <property type="match status" value="1"/>
</dbReference>
<organism evidence="1">
    <name type="scientific">Oikopleura dioica</name>
    <name type="common">Tunicate</name>
    <dbReference type="NCBI Taxonomy" id="34765"/>
    <lineage>
        <taxon>Eukaryota</taxon>
        <taxon>Metazoa</taxon>
        <taxon>Chordata</taxon>
        <taxon>Tunicata</taxon>
        <taxon>Appendicularia</taxon>
        <taxon>Copelata</taxon>
        <taxon>Oikopleuridae</taxon>
        <taxon>Oikopleura</taxon>
    </lineage>
</organism>
<name>E4Z0X8_OIKDI</name>
<dbReference type="EMBL" id="FN656398">
    <property type="protein sequence ID" value="CBY41356.1"/>
    <property type="molecule type" value="Genomic_DNA"/>
</dbReference>